<evidence type="ECO:0000256" key="6">
    <source>
        <dbReference type="ARBA" id="ARBA00022884"/>
    </source>
</evidence>
<evidence type="ECO:0000256" key="7">
    <source>
        <dbReference type="HAMAP-Rule" id="MF_01895"/>
    </source>
</evidence>
<keyword evidence="4 7" id="KW-0378">Hydrolase</keyword>
<keyword evidence="2 7" id="KW-0963">Cytoplasm</keyword>
<dbReference type="InterPro" id="IPR040476">
    <property type="entry name" value="CSD2"/>
</dbReference>
<keyword evidence="3 7" id="KW-0540">Nuclease</keyword>
<dbReference type="HAMAP" id="MF_01895">
    <property type="entry name" value="RNase_R"/>
    <property type="match status" value="1"/>
</dbReference>
<dbReference type="SMART" id="SM00316">
    <property type="entry name" value="S1"/>
    <property type="match status" value="2"/>
</dbReference>
<evidence type="ECO:0000313" key="10">
    <source>
        <dbReference type="Proteomes" id="UP000474718"/>
    </source>
</evidence>
<dbReference type="NCBIfam" id="TIGR02063">
    <property type="entry name" value="RNase_R"/>
    <property type="match status" value="1"/>
</dbReference>
<dbReference type="SMART" id="SM00955">
    <property type="entry name" value="RNB"/>
    <property type="match status" value="1"/>
</dbReference>
<comment type="function">
    <text evidence="7">3'-5' exoribonuclease that releases 5'-nucleoside monophosphates and is involved in maturation of structured RNAs.</text>
</comment>
<comment type="subcellular location">
    <subcellularLocation>
        <location evidence="7">Cytoplasm</location>
    </subcellularLocation>
</comment>
<dbReference type="Pfam" id="PF17876">
    <property type="entry name" value="CSD2"/>
    <property type="match status" value="1"/>
</dbReference>
<dbReference type="CDD" id="cd04471">
    <property type="entry name" value="S1_RNase_R"/>
    <property type="match status" value="1"/>
</dbReference>
<dbReference type="Pfam" id="PF00575">
    <property type="entry name" value="S1"/>
    <property type="match status" value="1"/>
</dbReference>
<dbReference type="InterPro" id="IPR050180">
    <property type="entry name" value="RNR_Ribonuclease"/>
</dbReference>
<comment type="catalytic activity">
    <reaction evidence="1 7">
        <text>Exonucleolytic cleavage in the 3'- to 5'-direction to yield nucleoside 5'-phosphates.</text>
        <dbReference type="EC" id="3.1.13.1"/>
    </reaction>
</comment>
<evidence type="ECO:0000256" key="3">
    <source>
        <dbReference type="ARBA" id="ARBA00022722"/>
    </source>
</evidence>
<keyword evidence="5 7" id="KW-0269">Exonuclease</keyword>
<dbReference type="Pfam" id="PF00773">
    <property type="entry name" value="RNB"/>
    <property type="match status" value="1"/>
</dbReference>
<evidence type="ECO:0000256" key="2">
    <source>
        <dbReference type="ARBA" id="ARBA00022490"/>
    </source>
</evidence>
<dbReference type="PANTHER" id="PTHR23355">
    <property type="entry name" value="RIBONUCLEASE"/>
    <property type="match status" value="1"/>
</dbReference>
<evidence type="ECO:0000256" key="5">
    <source>
        <dbReference type="ARBA" id="ARBA00022839"/>
    </source>
</evidence>
<accession>A0ABW9WYJ7</accession>
<dbReference type="EC" id="3.1.13.1" evidence="7"/>
<sequence>MKLKETVEKQLRESRQPYMNMKLLCTRMPSFQKYQIRACLNELEREGKVYFSKESGYALCSRLGIVSGTVVKVAGKFGFAQLDDEEGTQVFIPGRFLMGAMAGEKVLLKTRPSRTGQSLEGEVLHVTPDPDGGYIGVLHQAGQSCWVVLDSMPKTDIQVRPSSVGTAKDGDKVMVKLAVRGKSHFSHVAEVVTVFGDSKKAKNCCDAILVENKVKLDFDEATLQEAAAVGERGVDPADFAGREDLRDWCIFTIDSKETKDIDDAISFRQVEGGFELGVHIADVSHYVKRGSALDAEAFERGTSVYYANAVVPMLPVELSNGVCSLNPDEDRLALSCICKMAPSGEILGYRIAKTVIRSCKKCAYSEVNALLDGTATPEVEAAYAQVKETLLQMGAFGKVLEARRFGRGAMNIESMEAKIVIDENGDPVDILVRDRGDSEKMIEEFMLTANEAVARFGREKQLPFVYRVHEDPDPERLEVLQGIVKAFGHPYLKIKAGAPSKVLADVLDVTRGKPEQILIHKMVLRSMAKAKYAETPLGHYSLSLHDYTHFTSPIRRYPDLSIHRILTDYLDGVPAEEIKKRYGEFVKEAALQSTNREIGAMLAERSCDDAYKAQYMERFVGQELDGIISGVASYGFYVQLPNTAEGLVRLATIENTDFELSEDGTKLVEERTGRTLRIGDPVRVKVRAVNVSLGQVDFDLAK</sequence>
<dbReference type="NCBIfam" id="TIGR00358">
    <property type="entry name" value="3_prime_RNase"/>
    <property type="match status" value="1"/>
</dbReference>
<dbReference type="PROSITE" id="PS50126">
    <property type="entry name" value="S1"/>
    <property type="match status" value="1"/>
</dbReference>
<protein>
    <recommendedName>
        <fullName evidence="7">Ribonuclease R</fullName>
        <shortName evidence="7">RNase R</shortName>
        <ecNumber evidence="7">3.1.13.1</ecNumber>
    </recommendedName>
</protein>
<proteinExistence type="inferred from homology"/>
<dbReference type="InterPro" id="IPR012340">
    <property type="entry name" value="NA-bd_OB-fold"/>
</dbReference>
<keyword evidence="6 7" id="KW-0694">RNA-binding</keyword>
<evidence type="ECO:0000259" key="8">
    <source>
        <dbReference type="PROSITE" id="PS50126"/>
    </source>
</evidence>
<evidence type="ECO:0000313" key="9">
    <source>
        <dbReference type="EMBL" id="MZL70902.1"/>
    </source>
</evidence>
<dbReference type="SUPFAM" id="SSF50249">
    <property type="entry name" value="Nucleic acid-binding proteins"/>
    <property type="match status" value="3"/>
</dbReference>
<evidence type="ECO:0000256" key="4">
    <source>
        <dbReference type="ARBA" id="ARBA00022801"/>
    </source>
</evidence>
<organism evidence="9 10">
    <name type="scientific">Bittarella massiliensis</name>
    <name type="common">ex Durand et al. 2017</name>
    <dbReference type="NCBI Taxonomy" id="1720313"/>
    <lineage>
        <taxon>Bacteria</taxon>
        <taxon>Bacillati</taxon>
        <taxon>Bacillota</taxon>
        <taxon>Clostridia</taxon>
        <taxon>Eubacteriales</taxon>
        <taxon>Oscillospiraceae</taxon>
        <taxon>Bittarella (ex Durand et al. 2017)</taxon>
    </lineage>
</organism>
<dbReference type="InterPro" id="IPR022966">
    <property type="entry name" value="RNase_II/R_CS"/>
</dbReference>
<dbReference type="InterPro" id="IPR004476">
    <property type="entry name" value="RNase_II/RNase_R"/>
</dbReference>
<dbReference type="PROSITE" id="PS01175">
    <property type="entry name" value="RIBONUCLEASE_II"/>
    <property type="match status" value="1"/>
</dbReference>
<comment type="similarity">
    <text evidence="7">Belongs to the RNR ribonuclease family. RNase R subfamily.</text>
</comment>
<dbReference type="Gene3D" id="2.40.50.140">
    <property type="entry name" value="Nucleic acid-binding proteins"/>
    <property type="match status" value="2"/>
</dbReference>
<reference evidence="9 10" key="1">
    <citation type="journal article" date="2019" name="Nat. Med.">
        <title>A library of human gut bacterial isolates paired with longitudinal multiomics data enables mechanistic microbiome research.</title>
        <authorList>
            <person name="Poyet M."/>
            <person name="Groussin M."/>
            <person name="Gibbons S.M."/>
            <person name="Avila-Pacheco J."/>
            <person name="Jiang X."/>
            <person name="Kearney S.M."/>
            <person name="Perrotta A.R."/>
            <person name="Berdy B."/>
            <person name="Zhao S."/>
            <person name="Lieberman T.D."/>
            <person name="Swanson P.K."/>
            <person name="Smith M."/>
            <person name="Roesemann S."/>
            <person name="Alexander J.E."/>
            <person name="Rich S.A."/>
            <person name="Livny J."/>
            <person name="Vlamakis H."/>
            <person name="Clish C."/>
            <person name="Bullock K."/>
            <person name="Deik A."/>
            <person name="Scott J."/>
            <person name="Pierce K.A."/>
            <person name="Xavier R.J."/>
            <person name="Alm E.J."/>
        </authorList>
    </citation>
    <scope>NUCLEOTIDE SEQUENCE [LARGE SCALE GENOMIC DNA]</scope>
    <source>
        <strain evidence="9 10">BIOML-A2</strain>
    </source>
</reference>
<gene>
    <name evidence="7 9" type="primary">rnr</name>
    <name evidence="9" type="ORF">GT747_14265</name>
</gene>
<dbReference type="Proteomes" id="UP000474718">
    <property type="component" value="Unassembled WGS sequence"/>
</dbReference>
<feature type="domain" description="S1 motif" evidence="8">
    <location>
        <begin position="621"/>
        <end position="701"/>
    </location>
</feature>
<name>A0ABW9WYJ7_9FIRM</name>
<dbReference type="InterPro" id="IPR011805">
    <property type="entry name" value="RNase_R"/>
</dbReference>
<keyword evidence="10" id="KW-1185">Reference proteome</keyword>
<comment type="caution">
    <text evidence="9">The sequence shown here is derived from an EMBL/GenBank/DDBJ whole genome shotgun (WGS) entry which is preliminary data.</text>
</comment>
<dbReference type="EMBL" id="WWVX01000012">
    <property type="protein sequence ID" value="MZL70902.1"/>
    <property type="molecule type" value="Genomic_DNA"/>
</dbReference>
<dbReference type="InterPro" id="IPR003029">
    <property type="entry name" value="S1_domain"/>
</dbReference>
<evidence type="ECO:0000256" key="1">
    <source>
        <dbReference type="ARBA" id="ARBA00001849"/>
    </source>
</evidence>
<dbReference type="PANTHER" id="PTHR23355:SF9">
    <property type="entry name" value="DIS3-LIKE EXONUCLEASE 2"/>
    <property type="match status" value="1"/>
</dbReference>
<dbReference type="InterPro" id="IPR001900">
    <property type="entry name" value="RNase_II/R"/>
</dbReference>